<evidence type="ECO:0000313" key="2">
    <source>
        <dbReference type="EMBL" id="PLR82044.1"/>
    </source>
</evidence>
<keyword evidence="5" id="KW-1185">Reference proteome</keyword>
<dbReference type="EMBL" id="PGVA01000028">
    <property type="protein sequence ID" value="PLR82044.1"/>
    <property type="molecule type" value="Genomic_DNA"/>
</dbReference>
<dbReference type="Proteomes" id="UP000235114">
    <property type="component" value="Unassembled WGS sequence"/>
</dbReference>
<reference evidence="2 4" key="1">
    <citation type="submission" date="2017-11" db="EMBL/GenBank/DDBJ databases">
        <title>Comparitive Functional Genomics of Dry Heat Resistant strains isolated from the Viking Spacecraft.</title>
        <authorList>
            <person name="Seuylemezian A."/>
            <person name="Cooper K."/>
            <person name="Vaishampayan P."/>
        </authorList>
    </citation>
    <scope>NUCLEOTIDE SEQUENCE [LARGE SCALE GENOMIC DNA]</scope>
    <source>
        <strain evidence="2 4">M4.6</strain>
    </source>
</reference>
<dbReference type="PIRSF" id="PIRSF012526">
    <property type="entry name" value="CYTH_UCP012526"/>
    <property type="match status" value="1"/>
</dbReference>
<reference evidence="3 5" key="2">
    <citation type="submission" date="2017-12" db="EMBL/GenBank/DDBJ databases">
        <title>Comparative Functional Genomics of Dry Heat Resistant strains isolated from the Viking Spacecraft.</title>
        <authorList>
            <person name="Seuylemezian A."/>
            <person name="Cooper K."/>
            <person name="Vaishampayan P."/>
        </authorList>
    </citation>
    <scope>NUCLEOTIDE SEQUENCE [LARGE SCALE GENOMIC DNA]</scope>
    <source>
        <strain evidence="3 5">ATCC 29669</strain>
    </source>
</reference>
<dbReference type="PROSITE" id="PS51707">
    <property type="entry name" value="CYTH"/>
    <property type="match status" value="1"/>
</dbReference>
<gene>
    <name evidence="2" type="ORF">CU635_12805</name>
    <name evidence="3" type="ORF">CVD25_09535</name>
</gene>
<evidence type="ECO:0000313" key="5">
    <source>
        <dbReference type="Proteomes" id="UP000235114"/>
    </source>
</evidence>
<dbReference type="SUPFAM" id="SSF55154">
    <property type="entry name" value="CYTH-like phosphatases"/>
    <property type="match status" value="1"/>
</dbReference>
<dbReference type="Pfam" id="PF01928">
    <property type="entry name" value="CYTH"/>
    <property type="match status" value="1"/>
</dbReference>
<dbReference type="InterPro" id="IPR033469">
    <property type="entry name" value="CYTH-like_dom_sf"/>
</dbReference>
<dbReference type="AlphaFoldDB" id="A0A2N5GKJ8"/>
<dbReference type="CDD" id="cd07762">
    <property type="entry name" value="CYTH-like_Pase_1"/>
    <property type="match status" value="1"/>
</dbReference>
<evidence type="ECO:0000313" key="3">
    <source>
        <dbReference type="EMBL" id="PLR98050.1"/>
    </source>
</evidence>
<dbReference type="Proteomes" id="UP000234951">
    <property type="component" value="Unassembled WGS sequence"/>
</dbReference>
<feature type="domain" description="CYTH" evidence="1">
    <location>
        <begin position="4"/>
        <end position="192"/>
    </location>
</feature>
<dbReference type="OrthoDB" id="384378at2"/>
<evidence type="ECO:0000259" key="1">
    <source>
        <dbReference type="PROSITE" id="PS51707"/>
    </source>
</evidence>
<evidence type="ECO:0000313" key="4">
    <source>
        <dbReference type="Proteomes" id="UP000234951"/>
    </source>
</evidence>
<organism evidence="2 4">
    <name type="scientific">Bacillus canaveralius</name>
    <dbReference type="NCBI Taxonomy" id="1403243"/>
    <lineage>
        <taxon>Bacteria</taxon>
        <taxon>Bacillati</taxon>
        <taxon>Bacillota</taxon>
        <taxon>Bacilli</taxon>
        <taxon>Bacillales</taxon>
        <taxon>Bacillaceae</taxon>
        <taxon>Bacillus</taxon>
    </lineage>
</organism>
<protein>
    <submittedName>
        <fullName evidence="2">CYTH domain-containing protein</fullName>
    </submittedName>
</protein>
<name>A0A2N5GKJ8_9BACI</name>
<dbReference type="InterPro" id="IPR023577">
    <property type="entry name" value="CYTH_domain"/>
</dbReference>
<proteinExistence type="predicted"/>
<comment type="caution">
    <text evidence="2">The sequence shown here is derived from an EMBL/GenBank/DDBJ whole genome shotgun (WGS) entry which is preliminary data.</text>
</comment>
<dbReference type="Gene3D" id="2.40.320.10">
    <property type="entry name" value="Hypothetical Protein Pfu-838710-001"/>
    <property type="match status" value="1"/>
</dbReference>
<sequence>MPQHLEIECKNLLTEDEFNRLKGYFKIADSAFRQQVNSYFDTKDFLLKQNGTALRIREIGNNFELTLKQPGGEGLFETNQPLTANEAAAMLTSAAVPEGQVKEILKQIPVPVALLENFGSLTTFRAEIEFRGGLLVFDHSYYLNIDDYEVEYEVEEKNSGEKIFIELLSAHDIPIRATKNKVKRFYDQKYIQLNS</sequence>
<dbReference type="SMART" id="SM01118">
    <property type="entry name" value="CYTH"/>
    <property type="match status" value="1"/>
</dbReference>
<dbReference type="RefSeq" id="WP_101577760.1">
    <property type="nucleotide sequence ID" value="NZ_PGVA01000028.1"/>
</dbReference>
<accession>A0A2N5GKJ8</accession>
<dbReference type="EMBL" id="PGVD01000025">
    <property type="protein sequence ID" value="PLR98050.1"/>
    <property type="molecule type" value="Genomic_DNA"/>
</dbReference>
<dbReference type="InterPro" id="IPR009195">
    <property type="entry name" value="Uncharacterised_YjbK"/>
</dbReference>